<gene>
    <name evidence="6" type="ORF">WN944_014433</name>
</gene>
<dbReference type="EMBL" id="JBCGBO010000005">
    <property type="protein sequence ID" value="KAK9199245.1"/>
    <property type="molecule type" value="Genomic_DNA"/>
</dbReference>
<dbReference type="Proteomes" id="UP001428341">
    <property type="component" value="Unassembled WGS sequence"/>
</dbReference>
<evidence type="ECO:0000259" key="5">
    <source>
        <dbReference type="PROSITE" id="PS51471"/>
    </source>
</evidence>
<dbReference type="InterPro" id="IPR050295">
    <property type="entry name" value="Plant_2OG-oxidoreductases"/>
</dbReference>
<dbReference type="PANTHER" id="PTHR47991">
    <property type="entry name" value="OXOGLUTARATE/IRON-DEPENDENT DIOXYGENASE"/>
    <property type="match status" value="1"/>
</dbReference>
<keyword evidence="7" id="KW-1185">Reference proteome</keyword>
<dbReference type="AlphaFoldDB" id="A0AAP0MC45"/>
<proteinExistence type="inferred from homology"/>
<dbReference type="Gene3D" id="2.60.120.330">
    <property type="entry name" value="B-lactam Antibiotic, Isopenicillin N Synthase, Chain"/>
    <property type="match status" value="3"/>
</dbReference>
<dbReference type="GO" id="GO:0046872">
    <property type="term" value="F:metal ion binding"/>
    <property type="evidence" value="ECO:0007669"/>
    <property type="project" value="UniProtKB-KW"/>
</dbReference>
<dbReference type="PROSITE" id="PS51471">
    <property type="entry name" value="FE2OG_OXY"/>
    <property type="match status" value="3"/>
</dbReference>
<dbReference type="SUPFAM" id="SSF51197">
    <property type="entry name" value="Clavaminate synthase-like"/>
    <property type="match status" value="3"/>
</dbReference>
<feature type="domain" description="Fe2OG dioxygenase" evidence="5">
    <location>
        <begin position="201"/>
        <end position="301"/>
    </location>
</feature>
<evidence type="ECO:0000313" key="7">
    <source>
        <dbReference type="Proteomes" id="UP001428341"/>
    </source>
</evidence>
<evidence type="ECO:0000256" key="2">
    <source>
        <dbReference type="ARBA" id="ARBA00022723"/>
    </source>
</evidence>
<dbReference type="GO" id="GO:0016491">
    <property type="term" value="F:oxidoreductase activity"/>
    <property type="evidence" value="ECO:0007669"/>
    <property type="project" value="UniProtKB-KW"/>
</dbReference>
<name>A0AAP0MC45_9ROSI</name>
<feature type="domain" description="Fe2OG dioxygenase" evidence="5">
    <location>
        <begin position="734"/>
        <end position="834"/>
    </location>
</feature>
<accession>A0AAP0MC45</accession>
<keyword evidence="2" id="KW-0479">Metal-binding</keyword>
<evidence type="ECO:0000256" key="4">
    <source>
        <dbReference type="ARBA" id="ARBA00023004"/>
    </source>
</evidence>
<protein>
    <recommendedName>
        <fullName evidence="5">Fe2OG dioxygenase domain-containing protein</fullName>
    </recommendedName>
</protein>
<keyword evidence="4" id="KW-0408">Iron</keyword>
<sequence length="860" mass="97789">MAKIGGSLLVPCVQELVKNPMLVVPPRYICPDEDSPLNSDDTLISQIPVIDMQSLLSEESMDSELAKLDFACKEWGFFQLVNHGVSSAFLEKVKKEVKGFFNLSMEEKKKYWQHPGDVEGFGQAFVLSEEQKLDGAGIFSMITLPVHQRKPHLFPKLPPSLRDTLEVYSMELKSLAMNLISKMGKVLNIKDEELREFFDNGFQSMRMNYYPPCPQPEKVMGLTPHSDGSALTILLQINEVEGLQIKNNGKWIPITPLPNAFIVNIGDTLEIMTNGTYRSIEHRAIVNSIKERLSIATFYTKRLDGEIYPASSLISEKTPALFRRVTVEEYFRSRFALLFQIQYKAAAILKGFEEQKMAQIGSSLLVPCVQELVKNPALVVPDRYIRPDQDSPLISDDTLISQIPVIDMQSLLSKESMDSELAKLDFACKEWGFFQLVNHGMSTAFLEKLKKEVEGFFNLSMEEKKKYWQRPGDMEGFGQAFVVSEEQKLDWADLFSMMTLPVHLRKPHLFPKLPPSLRETLEVYSMELKTLSENLISKMGEVLNIKDEEMREFFENGLQAMRMNYYPPCPQPEKVMGLSPHSDAAALTILLQLNEVEGLQVKKDRKWIPVTPLPDAFIVNIGDTLEIITNGTYRSIEHRAVVNSVQERLSVATVYSVRYDGEVYPASSLISEKTPPLFRRVRIEEYFRSRYARELRGKSQLDSLRIQHALLLREFVQQKEGQVRRFSACALCSRVGQESYVSYPPQPEKVVGLTTHCDDSALTILLEINEVEGLQIKKDGKWIPVTPFPNAFVVNIGYVLEIITNGTYRSIEHHVIVNSVQGRLSIGTVYSVRYDGEMYPASNLVSENTPSLFKRVKVEE</sequence>
<reference evidence="6 7" key="1">
    <citation type="submission" date="2024-05" db="EMBL/GenBank/DDBJ databases">
        <title>Haplotype-resolved chromosome-level genome assembly of Huyou (Citrus changshanensis).</title>
        <authorList>
            <person name="Miao C."/>
            <person name="Chen W."/>
            <person name="Wu Y."/>
            <person name="Wang L."/>
            <person name="Zhao S."/>
            <person name="Grierson D."/>
            <person name="Xu C."/>
            <person name="Chen K."/>
        </authorList>
    </citation>
    <scope>NUCLEOTIDE SEQUENCE [LARGE SCALE GENOMIC DNA]</scope>
    <source>
        <strain evidence="6">01-14</strain>
        <tissue evidence="6">Leaf</tissue>
    </source>
</reference>
<dbReference type="InterPro" id="IPR027443">
    <property type="entry name" value="IPNS-like_sf"/>
</dbReference>
<comment type="caution">
    <text evidence="6">The sequence shown here is derived from an EMBL/GenBank/DDBJ whole genome shotgun (WGS) entry which is preliminary data.</text>
</comment>
<evidence type="ECO:0000256" key="3">
    <source>
        <dbReference type="ARBA" id="ARBA00023002"/>
    </source>
</evidence>
<organism evidence="6 7">
    <name type="scientific">Citrus x changshan-huyou</name>
    <dbReference type="NCBI Taxonomy" id="2935761"/>
    <lineage>
        <taxon>Eukaryota</taxon>
        <taxon>Viridiplantae</taxon>
        <taxon>Streptophyta</taxon>
        <taxon>Embryophyta</taxon>
        <taxon>Tracheophyta</taxon>
        <taxon>Spermatophyta</taxon>
        <taxon>Magnoliopsida</taxon>
        <taxon>eudicotyledons</taxon>
        <taxon>Gunneridae</taxon>
        <taxon>Pentapetalae</taxon>
        <taxon>rosids</taxon>
        <taxon>malvids</taxon>
        <taxon>Sapindales</taxon>
        <taxon>Rutaceae</taxon>
        <taxon>Aurantioideae</taxon>
        <taxon>Citrus</taxon>
    </lineage>
</organism>
<evidence type="ECO:0000313" key="6">
    <source>
        <dbReference type="EMBL" id="KAK9199245.1"/>
    </source>
</evidence>
<dbReference type="InterPro" id="IPR044861">
    <property type="entry name" value="IPNS-like_FE2OG_OXY"/>
</dbReference>
<keyword evidence="3" id="KW-0560">Oxidoreductase</keyword>
<dbReference type="InterPro" id="IPR026992">
    <property type="entry name" value="DIOX_N"/>
</dbReference>
<comment type="similarity">
    <text evidence="1">Belongs to the iron/ascorbate-dependent oxidoreductase family.</text>
</comment>
<evidence type="ECO:0000256" key="1">
    <source>
        <dbReference type="ARBA" id="ARBA00008056"/>
    </source>
</evidence>
<feature type="domain" description="Fe2OG dioxygenase" evidence="5">
    <location>
        <begin position="557"/>
        <end position="659"/>
    </location>
</feature>
<dbReference type="Pfam" id="PF03171">
    <property type="entry name" value="2OG-FeII_Oxy"/>
    <property type="match status" value="3"/>
</dbReference>
<dbReference type="InterPro" id="IPR005123">
    <property type="entry name" value="Oxoglu/Fe-dep_dioxygenase_dom"/>
</dbReference>
<dbReference type="FunFam" id="2.60.120.330:FF:000001">
    <property type="entry name" value="Protein SRG1"/>
    <property type="match status" value="2"/>
</dbReference>
<dbReference type="Pfam" id="PF14226">
    <property type="entry name" value="DIOX_N"/>
    <property type="match status" value="2"/>
</dbReference>